<evidence type="ECO:0000313" key="3">
    <source>
        <dbReference type="Proteomes" id="UP001596957"/>
    </source>
</evidence>
<feature type="compositionally biased region" description="Basic and acidic residues" evidence="1">
    <location>
        <begin position="1"/>
        <end position="10"/>
    </location>
</feature>
<reference evidence="3" key="1">
    <citation type="journal article" date="2019" name="Int. J. Syst. Evol. Microbiol.">
        <title>The Global Catalogue of Microorganisms (GCM) 10K type strain sequencing project: providing services to taxonomists for standard genome sequencing and annotation.</title>
        <authorList>
            <consortium name="The Broad Institute Genomics Platform"/>
            <consortium name="The Broad Institute Genome Sequencing Center for Infectious Disease"/>
            <person name="Wu L."/>
            <person name="Ma J."/>
        </authorList>
    </citation>
    <scope>NUCLEOTIDE SEQUENCE [LARGE SCALE GENOMIC DNA]</scope>
    <source>
        <strain evidence="3">CGMCC 4.7198</strain>
    </source>
</reference>
<feature type="region of interest" description="Disordered" evidence="1">
    <location>
        <begin position="1"/>
        <end position="68"/>
    </location>
</feature>
<name>A0ABW2VLG7_9ACTN</name>
<proteinExistence type="predicted"/>
<feature type="compositionally biased region" description="Acidic residues" evidence="1">
    <location>
        <begin position="13"/>
        <end position="23"/>
    </location>
</feature>
<accession>A0ABW2VLG7</accession>
<gene>
    <name evidence="2" type="ORF">ACFQZP_27620</name>
</gene>
<evidence type="ECO:0000313" key="2">
    <source>
        <dbReference type="EMBL" id="MFD0285388.1"/>
    </source>
</evidence>
<evidence type="ECO:0000256" key="1">
    <source>
        <dbReference type="SAM" id="MobiDB-lite"/>
    </source>
</evidence>
<keyword evidence="3" id="KW-1185">Reference proteome</keyword>
<dbReference type="EMBL" id="JBHTEC010000001">
    <property type="protein sequence ID" value="MFD0285388.1"/>
    <property type="molecule type" value="Genomic_DNA"/>
</dbReference>
<feature type="compositionally biased region" description="Pro residues" evidence="1">
    <location>
        <begin position="49"/>
        <end position="60"/>
    </location>
</feature>
<sequence length="68" mass="6796">MADEADHGSGADDLPDFEGDVPDLPDGSLRGGHASVDEQALPDVAVGIPLPPEPPAPQALPPDSTTTG</sequence>
<comment type="caution">
    <text evidence="2">The sequence shown here is derived from an EMBL/GenBank/DDBJ whole genome shotgun (WGS) entry which is preliminary data.</text>
</comment>
<dbReference type="RefSeq" id="WP_381301120.1">
    <property type="nucleotide sequence ID" value="NZ_JBHTEC010000001.1"/>
</dbReference>
<dbReference type="Proteomes" id="UP001596957">
    <property type="component" value="Unassembled WGS sequence"/>
</dbReference>
<organism evidence="2 3">
    <name type="scientific">Streptomyces lutosisoli</name>
    <dbReference type="NCBI Taxonomy" id="2665721"/>
    <lineage>
        <taxon>Bacteria</taxon>
        <taxon>Bacillati</taxon>
        <taxon>Actinomycetota</taxon>
        <taxon>Actinomycetes</taxon>
        <taxon>Kitasatosporales</taxon>
        <taxon>Streptomycetaceae</taxon>
        <taxon>Streptomyces</taxon>
    </lineage>
</organism>
<protein>
    <submittedName>
        <fullName evidence="2">Uncharacterized protein</fullName>
    </submittedName>
</protein>